<dbReference type="NCBIfam" id="TIGR01638">
    <property type="entry name" value="Atha_cystat_rel"/>
    <property type="match status" value="1"/>
</dbReference>
<dbReference type="PANTHER" id="PTHR19241">
    <property type="entry name" value="ATP-BINDING CASSETTE TRANSPORTER"/>
    <property type="match status" value="1"/>
</dbReference>
<sequence>MPVRFVVGGDGPKHARLEEMREKHSLQDRVEMYYQMTWLYLLNDMVRAIEKAISILPIHAKRGVMSPREDNAFAGSCRKTYKSLDISGEVTYNGYRLNEFVPIKTSAYISQNDFHIDLLNLLARREKDARIFPEADVDLFMKASAAQGVKSSLITDYTLKILGLDICKDTIVGDDMMRGISGGQKKRVTTGEMIVGPTKPLFMDEISTGLDSSTTFQIVKCLQQIVHLTEATVLISLLQPAPETFDLFDDIILLSKGQLVYQGPRGHILEEAEPPTNEEYDSDDWETLSDDFRLYEEEWAKSGGFDVDFSKLRHTFGSGFVDPDDEDGWYGEPGTGRDFLNRLCNMAISFYKEHGKTGLELVRVLRANYHPSFAITLYITFEANDPSHGNQTKENQCMVRYCPRDTEV</sequence>
<keyword evidence="4" id="KW-1185">Reference proteome</keyword>
<dbReference type="InterPro" id="IPR006525">
    <property type="entry name" value="Cystatin-related_pln"/>
</dbReference>
<dbReference type="GO" id="GO:0016887">
    <property type="term" value="F:ATP hydrolysis activity"/>
    <property type="evidence" value="ECO:0007669"/>
    <property type="project" value="InterPro"/>
</dbReference>
<dbReference type="InterPro" id="IPR027417">
    <property type="entry name" value="P-loop_NTPase"/>
</dbReference>
<proteinExistence type="predicted"/>
<protein>
    <recommendedName>
        <fullName evidence="2">ABC transporter domain-containing protein</fullName>
    </recommendedName>
</protein>
<dbReference type="AlphaFoldDB" id="A0AAU9SJW4"/>
<organism evidence="3 4">
    <name type="scientific">Thlaspi arvense</name>
    <name type="common">Field penny-cress</name>
    <dbReference type="NCBI Taxonomy" id="13288"/>
    <lineage>
        <taxon>Eukaryota</taxon>
        <taxon>Viridiplantae</taxon>
        <taxon>Streptophyta</taxon>
        <taxon>Embryophyta</taxon>
        <taxon>Tracheophyta</taxon>
        <taxon>Spermatophyta</taxon>
        <taxon>Magnoliopsida</taxon>
        <taxon>eudicotyledons</taxon>
        <taxon>Gunneridae</taxon>
        <taxon>Pentapetalae</taxon>
        <taxon>rosids</taxon>
        <taxon>malvids</taxon>
        <taxon>Brassicales</taxon>
        <taxon>Brassicaceae</taxon>
        <taxon>Thlaspideae</taxon>
        <taxon>Thlaspi</taxon>
    </lineage>
</organism>
<dbReference type="EMBL" id="OU466861">
    <property type="protein sequence ID" value="CAH2065386.1"/>
    <property type="molecule type" value="Genomic_DNA"/>
</dbReference>
<dbReference type="Gene3D" id="3.40.50.300">
    <property type="entry name" value="P-loop containing nucleotide triphosphate hydrolases"/>
    <property type="match status" value="1"/>
</dbReference>
<evidence type="ECO:0000259" key="2">
    <source>
        <dbReference type="PROSITE" id="PS50893"/>
    </source>
</evidence>
<evidence type="ECO:0000313" key="4">
    <source>
        <dbReference type="Proteomes" id="UP000836841"/>
    </source>
</evidence>
<dbReference type="Proteomes" id="UP000836841">
    <property type="component" value="Chromosome 5"/>
</dbReference>
<accession>A0AAU9SJW4</accession>
<reference evidence="3 4" key="1">
    <citation type="submission" date="2022-03" db="EMBL/GenBank/DDBJ databases">
        <authorList>
            <person name="Nunn A."/>
            <person name="Chopra R."/>
            <person name="Nunn A."/>
            <person name="Contreras Garrido A."/>
        </authorList>
    </citation>
    <scope>NUCLEOTIDE SEQUENCE [LARGE SCALE GENOMIC DNA]</scope>
</reference>
<gene>
    <name evidence="3" type="ORF">TAV2_LOCUS16106</name>
</gene>
<keyword evidence="1" id="KW-0813">Transport</keyword>
<dbReference type="GO" id="GO:0005524">
    <property type="term" value="F:ATP binding"/>
    <property type="evidence" value="ECO:0007669"/>
    <property type="project" value="InterPro"/>
</dbReference>
<dbReference type="InterPro" id="IPR003439">
    <property type="entry name" value="ABC_transporter-like_ATP-bd"/>
</dbReference>
<name>A0AAU9SJW4_THLAR</name>
<dbReference type="PROSITE" id="PS50893">
    <property type="entry name" value="ABC_TRANSPORTER_2"/>
    <property type="match status" value="1"/>
</dbReference>
<evidence type="ECO:0000256" key="1">
    <source>
        <dbReference type="ARBA" id="ARBA00022448"/>
    </source>
</evidence>
<dbReference type="SUPFAM" id="SSF52540">
    <property type="entry name" value="P-loop containing nucleoside triphosphate hydrolases"/>
    <property type="match status" value="1"/>
</dbReference>
<evidence type="ECO:0000313" key="3">
    <source>
        <dbReference type="EMBL" id="CAH2065386.1"/>
    </source>
</evidence>
<feature type="domain" description="ABC transporter" evidence="2">
    <location>
        <begin position="40"/>
        <end position="281"/>
    </location>
</feature>